<evidence type="ECO:0000313" key="1">
    <source>
        <dbReference type="EMBL" id="WDF67567.1"/>
    </source>
</evidence>
<sequence>MAKQFFIPTSKNLADINVDETEEVFSYLRNLITSNPSDVLTDQPVYSMSYIDSNNDEIVYRVGKEHPHKSVSVLAILKVGEVYHVFPDEANLQPERLDFSGTVLRDVQFFE</sequence>
<name>A0ABY7WD37_9SPHI</name>
<dbReference type="RefSeq" id="WP_274266295.1">
    <property type="nucleotide sequence ID" value="NZ_CP117880.1"/>
</dbReference>
<reference evidence="1 2" key="1">
    <citation type="submission" date="2023-02" db="EMBL/GenBank/DDBJ databases">
        <title>Genome sequence of Sphingobacterium sp. KACC 22765.</title>
        <authorList>
            <person name="Kim S."/>
            <person name="Heo J."/>
            <person name="Kwon S.-W."/>
        </authorList>
    </citation>
    <scope>NUCLEOTIDE SEQUENCE [LARGE SCALE GENOMIC DNA]</scope>
    <source>
        <strain evidence="1 2">KACC 22765</strain>
    </source>
</reference>
<gene>
    <name evidence="1" type="ORF">PQ465_14805</name>
</gene>
<organism evidence="1 2">
    <name type="scientific">Sphingobacterium oryzagri</name>
    <dbReference type="NCBI Taxonomy" id="3025669"/>
    <lineage>
        <taxon>Bacteria</taxon>
        <taxon>Pseudomonadati</taxon>
        <taxon>Bacteroidota</taxon>
        <taxon>Sphingobacteriia</taxon>
        <taxon>Sphingobacteriales</taxon>
        <taxon>Sphingobacteriaceae</taxon>
        <taxon>Sphingobacterium</taxon>
    </lineage>
</organism>
<evidence type="ECO:0000313" key="2">
    <source>
        <dbReference type="Proteomes" id="UP001221558"/>
    </source>
</evidence>
<accession>A0ABY7WD37</accession>
<protein>
    <submittedName>
        <fullName evidence="1">Uncharacterized protein</fullName>
    </submittedName>
</protein>
<keyword evidence="2" id="KW-1185">Reference proteome</keyword>
<proteinExistence type="predicted"/>
<dbReference type="Proteomes" id="UP001221558">
    <property type="component" value="Chromosome"/>
</dbReference>
<dbReference type="EMBL" id="CP117880">
    <property type="protein sequence ID" value="WDF67567.1"/>
    <property type="molecule type" value="Genomic_DNA"/>
</dbReference>